<comment type="caution">
    <text evidence="4">The sequence shown here is derived from an EMBL/GenBank/DDBJ whole genome shotgun (WGS) entry which is preliminary data.</text>
</comment>
<evidence type="ECO:0000313" key="4">
    <source>
        <dbReference type="EMBL" id="KAJ4824527.1"/>
    </source>
</evidence>
<dbReference type="EMBL" id="JAKUCV010007160">
    <property type="protein sequence ID" value="KAJ4824527.1"/>
    <property type="molecule type" value="Genomic_DNA"/>
</dbReference>
<dbReference type="AlphaFoldDB" id="A0A9Q0F633"/>
<dbReference type="Proteomes" id="UP001141552">
    <property type="component" value="Unassembled WGS sequence"/>
</dbReference>
<dbReference type="GO" id="GO:0003723">
    <property type="term" value="F:RNA binding"/>
    <property type="evidence" value="ECO:0007669"/>
    <property type="project" value="UniProtKB-UniRule"/>
</dbReference>
<evidence type="ECO:0000259" key="3">
    <source>
        <dbReference type="PROSITE" id="PS50102"/>
    </source>
</evidence>
<evidence type="ECO:0000313" key="5">
    <source>
        <dbReference type="Proteomes" id="UP001141552"/>
    </source>
</evidence>
<dbReference type="Gene3D" id="3.30.70.330">
    <property type="match status" value="1"/>
</dbReference>
<organism evidence="4 5">
    <name type="scientific">Turnera subulata</name>
    <dbReference type="NCBI Taxonomy" id="218843"/>
    <lineage>
        <taxon>Eukaryota</taxon>
        <taxon>Viridiplantae</taxon>
        <taxon>Streptophyta</taxon>
        <taxon>Embryophyta</taxon>
        <taxon>Tracheophyta</taxon>
        <taxon>Spermatophyta</taxon>
        <taxon>Magnoliopsida</taxon>
        <taxon>eudicotyledons</taxon>
        <taxon>Gunneridae</taxon>
        <taxon>Pentapetalae</taxon>
        <taxon>rosids</taxon>
        <taxon>fabids</taxon>
        <taxon>Malpighiales</taxon>
        <taxon>Passifloraceae</taxon>
        <taxon>Turnera</taxon>
    </lineage>
</organism>
<feature type="domain" description="RRM" evidence="3">
    <location>
        <begin position="55"/>
        <end position="150"/>
    </location>
</feature>
<dbReference type="PROSITE" id="PS50102">
    <property type="entry name" value="RRM"/>
    <property type="match status" value="1"/>
</dbReference>
<name>A0A9Q0F633_9ROSI</name>
<dbReference type="CDD" id="cd00590">
    <property type="entry name" value="RRM_SF"/>
    <property type="match status" value="1"/>
</dbReference>
<reference evidence="4" key="2">
    <citation type="journal article" date="2023" name="Plants (Basel)">
        <title>Annotation of the Turnera subulata (Passifloraceae) Draft Genome Reveals the S-Locus Evolved after the Divergence of Turneroideae from Passifloroideae in a Stepwise Manner.</title>
        <authorList>
            <person name="Henning P.M."/>
            <person name="Roalson E.H."/>
            <person name="Mir W."/>
            <person name="McCubbin A.G."/>
            <person name="Shore J.S."/>
        </authorList>
    </citation>
    <scope>NUCLEOTIDE SEQUENCE</scope>
    <source>
        <strain evidence="4">F60SS</strain>
    </source>
</reference>
<keyword evidence="5" id="KW-1185">Reference proteome</keyword>
<feature type="region of interest" description="Disordered" evidence="2">
    <location>
        <begin position="484"/>
        <end position="513"/>
    </location>
</feature>
<feature type="compositionally biased region" description="Basic and acidic residues" evidence="2">
    <location>
        <begin position="499"/>
        <end position="511"/>
    </location>
</feature>
<dbReference type="SUPFAM" id="SSF54928">
    <property type="entry name" value="RNA-binding domain, RBD"/>
    <property type="match status" value="1"/>
</dbReference>
<proteinExistence type="predicted"/>
<evidence type="ECO:0000256" key="1">
    <source>
        <dbReference type="PROSITE-ProRule" id="PRU00176"/>
    </source>
</evidence>
<feature type="compositionally biased region" description="Polar residues" evidence="2">
    <location>
        <begin position="487"/>
        <end position="497"/>
    </location>
</feature>
<dbReference type="InterPro" id="IPR000504">
    <property type="entry name" value="RRM_dom"/>
</dbReference>
<keyword evidence="1" id="KW-0694">RNA-binding</keyword>
<accession>A0A9Q0F633</accession>
<sequence length="567" mass="62861">MWAKTGSAVRAKITSGIAYQNHSRRQETNQRAKPTFFSKWSREYVQKAIDEGRAHTVYVENIPSGWAMSDIYREMSRFGSVMDVCVPGKLSWNGIRYGFVRFETRGKVEDLVMKVNKQGAIAGVFKELAGVDVSVKLLGGEYILVGFASKSAMEACINKGEQWLGNYFQMFKEWGENDHATHHLCWLNVYGTPPHAWCEEFFQQIAIRDGKFVQLSNDSDNGCNLEVARIQILTTYKEPIMRAYKALIGDRCFEVSVVEAQPPPIDHFFGEHRVGSVLQVVPLEGVLAASGDRSTLKESDKGVQKSPDPFSIFETIKRLEKGKGIMVEGSQKQSMGDEQQLFANSTGGASLNPHATLSRKDTQVAESLLPPRLTTGKMAPGASVTSNEKVAVDEVLSGSDMACNVTPFSVKANNVQVVLDGPTVMQEASLVADGLKGPKEIRDAGSQTRRLRNIEARLARIIENAKRNRWSRIKRFKKLTKSGGVRSLQSGDSSTQDAEIVKGNKRARSEESPFPMVSFKAAEAKKTMEVGQELGWEVSGQEKAVEEDNEKMIDEECSAWVRSRALS</sequence>
<protein>
    <recommendedName>
        <fullName evidence="3">RRM domain-containing protein</fullName>
    </recommendedName>
</protein>
<dbReference type="InterPro" id="IPR012677">
    <property type="entry name" value="Nucleotide-bd_a/b_plait_sf"/>
</dbReference>
<evidence type="ECO:0000256" key="2">
    <source>
        <dbReference type="SAM" id="MobiDB-lite"/>
    </source>
</evidence>
<reference evidence="4" key="1">
    <citation type="submission" date="2022-02" db="EMBL/GenBank/DDBJ databases">
        <authorList>
            <person name="Henning P.M."/>
            <person name="McCubbin A.G."/>
            <person name="Shore J.S."/>
        </authorList>
    </citation>
    <scope>NUCLEOTIDE SEQUENCE</scope>
    <source>
        <strain evidence="4">F60SS</strain>
        <tissue evidence="4">Leaves</tissue>
    </source>
</reference>
<dbReference type="PANTHER" id="PTHR34427:SF5">
    <property type="entry name" value="DUF4283 DOMAIN-CONTAINING PROTEIN"/>
    <property type="match status" value="1"/>
</dbReference>
<dbReference type="InterPro" id="IPR035979">
    <property type="entry name" value="RBD_domain_sf"/>
</dbReference>
<dbReference type="PANTHER" id="PTHR34427">
    <property type="entry name" value="DUF4283 DOMAIN PROTEIN"/>
    <property type="match status" value="1"/>
</dbReference>
<gene>
    <name evidence="4" type="ORF">Tsubulata_006941</name>
</gene>